<organism evidence="2 3">
    <name type="scientific">Athelia psychrophila</name>
    <dbReference type="NCBI Taxonomy" id="1759441"/>
    <lineage>
        <taxon>Eukaryota</taxon>
        <taxon>Fungi</taxon>
        <taxon>Dikarya</taxon>
        <taxon>Basidiomycota</taxon>
        <taxon>Agaricomycotina</taxon>
        <taxon>Agaricomycetes</taxon>
        <taxon>Agaricomycetidae</taxon>
        <taxon>Atheliales</taxon>
        <taxon>Atheliaceae</taxon>
        <taxon>Athelia</taxon>
    </lineage>
</organism>
<keyword evidence="3" id="KW-1185">Reference proteome</keyword>
<dbReference type="EMBL" id="KV417830">
    <property type="protein sequence ID" value="KZP05590.1"/>
    <property type="molecule type" value="Genomic_DNA"/>
</dbReference>
<proteinExistence type="predicted"/>
<dbReference type="Proteomes" id="UP000076532">
    <property type="component" value="Unassembled WGS sequence"/>
</dbReference>
<accession>A0A167W1E3</accession>
<dbReference type="SUPFAM" id="SSF48452">
    <property type="entry name" value="TPR-like"/>
    <property type="match status" value="1"/>
</dbReference>
<protein>
    <recommendedName>
        <fullName evidence="4">C2 domain-containing protein</fullName>
    </recommendedName>
</protein>
<feature type="region of interest" description="Disordered" evidence="1">
    <location>
        <begin position="1"/>
        <end position="27"/>
    </location>
</feature>
<dbReference type="OrthoDB" id="9991317at2759"/>
<evidence type="ECO:0000313" key="3">
    <source>
        <dbReference type="Proteomes" id="UP000076532"/>
    </source>
</evidence>
<dbReference type="InterPro" id="IPR011990">
    <property type="entry name" value="TPR-like_helical_dom_sf"/>
</dbReference>
<sequence length="536" mass="57977">MDSDEHSEYTLRVGAAEWTRDPKDQEDDDDLYVEVSVDGTRQVLRTMYTKTSHWDEDINITGCLSSIIRIDIKSVVYNSSESLSIARVHINLANLLETCADGDAAALELAIAPLVSATIAQVTVTDVGHGLKYLTPDSMGIITVKLSRPAHNPTSLPQLPNICAEPTPQMGDPEVITAIEAAPPPQGNNVGSLVASIQEPERIGAEAVVATKAVIDPNERSNFLLFVGAAEWTRDPGAQEDNYDLFVEVKVVGSREVHRTMYTRTARWDEDLKITGCLSSIVRIEIRSVAHNSSESLSVVRVDIGLQNLLEMCADGNPAALGLAIAPLVSGVVDPAAGAAGHMDSKHSAPDSIGLMAVKLCSTVSVPQMSQLERRIPEDVEEDLMIVNLEQALALTSYWDPNMPALLNNIGVGYIKRFERLGDLVDLENSIVRFEQALALTPDGHPDKPSRLSNLGNGYLRRFERLGDLADVENSIASYQQAVALTPDGHPDKPGRLTNLGGGYARRFERLGDLADVENSIASLEQAVSLTPDGHP</sequence>
<reference evidence="2 3" key="1">
    <citation type="journal article" date="2016" name="Mol. Biol. Evol.">
        <title>Comparative Genomics of Early-Diverging Mushroom-Forming Fungi Provides Insights into the Origins of Lignocellulose Decay Capabilities.</title>
        <authorList>
            <person name="Nagy L.G."/>
            <person name="Riley R."/>
            <person name="Tritt A."/>
            <person name="Adam C."/>
            <person name="Daum C."/>
            <person name="Floudas D."/>
            <person name="Sun H."/>
            <person name="Yadav J.S."/>
            <person name="Pangilinan J."/>
            <person name="Larsson K.H."/>
            <person name="Matsuura K."/>
            <person name="Barry K."/>
            <person name="Labutti K."/>
            <person name="Kuo R."/>
            <person name="Ohm R.A."/>
            <person name="Bhattacharya S.S."/>
            <person name="Shirouzu T."/>
            <person name="Yoshinaga Y."/>
            <person name="Martin F.M."/>
            <person name="Grigoriev I.V."/>
            <person name="Hibbett D.S."/>
        </authorList>
    </citation>
    <scope>NUCLEOTIDE SEQUENCE [LARGE SCALE GENOMIC DNA]</scope>
    <source>
        <strain evidence="2 3">CBS 109695</strain>
    </source>
</reference>
<gene>
    <name evidence="2" type="ORF">FIBSPDRAFT_1004571</name>
</gene>
<evidence type="ECO:0000313" key="2">
    <source>
        <dbReference type="EMBL" id="KZP05590.1"/>
    </source>
</evidence>
<dbReference type="STRING" id="436010.A0A167W1E3"/>
<name>A0A167W1E3_9AGAM</name>
<evidence type="ECO:0000256" key="1">
    <source>
        <dbReference type="SAM" id="MobiDB-lite"/>
    </source>
</evidence>
<dbReference type="AlphaFoldDB" id="A0A167W1E3"/>
<dbReference type="Gene3D" id="1.25.40.10">
    <property type="entry name" value="Tetratricopeptide repeat domain"/>
    <property type="match status" value="1"/>
</dbReference>
<feature type="non-terminal residue" evidence="2">
    <location>
        <position position="536"/>
    </location>
</feature>
<evidence type="ECO:0008006" key="4">
    <source>
        <dbReference type="Google" id="ProtNLM"/>
    </source>
</evidence>